<protein>
    <submittedName>
        <fullName evidence="4">Membrane protein</fullName>
    </submittedName>
</protein>
<dbReference type="AlphaFoldDB" id="D7BQU0"/>
<feature type="compositionally biased region" description="Basic residues" evidence="1">
    <location>
        <begin position="20"/>
        <end position="30"/>
    </location>
</feature>
<organism evidence="4 5">
    <name type="scientific">Streptomyces bingchenggensis (strain BCW-1)</name>
    <dbReference type="NCBI Taxonomy" id="749414"/>
    <lineage>
        <taxon>Bacteria</taxon>
        <taxon>Bacillati</taxon>
        <taxon>Actinomycetota</taxon>
        <taxon>Actinomycetes</taxon>
        <taxon>Kitasatosporales</taxon>
        <taxon>Streptomycetaceae</taxon>
        <taxon>Streptomyces</taxon>
    </lineage>
</organism>
<keyword evidence="2" id="KW-0812">Transmembrane</keyword>
<keyword evidence="2" id="KW-1133">Transmembrane helix</keyword>
<dbReference type="SUPFAM" id="SSF55486">
    <property type="entry name" value="Metalloproteases ('zincins'), catalytic domain"/>
    <property type="match status" value="1"/>
</dbReference>
<dbReference type="STRING" id="749414.SBI_06187"/>
<dbReference type="Pfam" id="PF11350">
    <property type="entry name" value="DUF3152"/>
    <property type="match status" value="1"/>
</dbReference>
<keyword evidence="2" id="KW-0472">Membrane</keyword>
<proteinExistence type="predicted"/>
<dbReference type="EMBL" id="CP002047">
    <property type="protein sequence ID" value="ADI09307.1"/>
    <property type="molecule type" value="Genomic_DNA"/>
</dbReference>
<evidence type="ECO:0000256" key="2">
    <source>
        <dbReference type="SAM" id="Phobius"/>
    </source>
</evidence>
<keyword evidence="5" id="KW-1185">Reference proteome</keyword>
<gene>
    <name evidence="4" type="ordered locus">SBI_06187</name>
</gene>
<dbReference type="eggNOG" id="COG5479">
    <property type="taxonomic scope" value="Bacteria"/>
</dbReference>
<dbReference type="PATRIC" id="fig|749414.3.peg.6379"/>
<dbReference type="RefSeq" id="WP_014178767.1">
    <property type="nucleotide sequence ID" value="NC_016582.1"/>
</dbReference>
<dbReference type="Proteomes" id="UP000000377">
    <property type="component" value="Chromosome"/>
</dbReference>
<dbReference type="HOGENOM" id="CLU_037318_1_0_11"/>
<feature type="region of interest" description="Disordered" evidence="1">
    <location>
        <begin position="56"/>
        <end position="95"/>
    </location>
</feature>
<evidence type="ECO:0000313" key="5">
    <source>
        <dbReference type="Proteomes" id="UP000000377"/>
    </source>
</evidence>
<evidence type="ECO:0000313" key="4">
    <source>
        <dbReference type="EMBL" id="ADI09307.1"/>
    </source>
</evidence>
<evidence type="ECO:0000256" key="1">
    <source>
        <dbReference type="SAM" id="MobiDB-lite"/>
    </source>
</evidence>
<sequence length="276" mass="28931">MTFTAQARKQPADPSASPLRGRRRARRTRPRNVAVALAAGATLIAGVVFALRDDDDGGGGKGAARATDPTALPPDAISATSRPPRPGSPATATGEFVTAKSSGAVIGKGSDLRRFKVMVEKGTGVDAKRAAAEISAILADRRGWTKDGTHAFQLVADGPSDFEVKIATPDTVDEICGAVGLDTHGEVNCDAGTQIMVNLKRWNTGSPEFSGPISGYRALIVNHEVGHRIGHGHETCPGKGKRAPVMMQQIYGLKGCVANEWPYDAKGRYIEGPAVP</sequence>
<name>D7BQU0_STRBB</name>
<accession>D7BQU0</accession>
<dbReference type="KEGG" id="sbh:SBI_06187"/>
<feature type="region of interest" description="Disordered" evidence="1">
    <location>
        <begin position="1"/>
        <end position="31"/>
    </location>
</feature>
<dbReference type="InterPro" id="IPR022603">
    <property type="entry name" value="DUF3152"/>
</dbReference>
<evidence type="ECO:0000259" key="3">
    <source>
        <dbReference type="Pfam" id="PF11350"/>
    </source>
</evidence>
<reference evidence="4 5" key="1">
    <citation type="journal article" date="2010" name="J. Bacteriol.">
        <title>Genome sequence of the milbemycin-producing bacterium Streptomyces bingchenggensis.</title>
        <authorList>
            <person name="Wang X.J."/>
            <person name="Yan Y.J."/>
            <person name="Zhang B."/>
            <person name="An J."/>
            <person name="Wang J.J."/>
            <person name="Tian J."/>
            <person name="Jiang L."/>
            <person name="Chen Y.H."/>
            <person name="Huang S.X."/>
            <person name="Yin M."/>
            <person name="Zhang J."/>
            <person name="Gao A.L."/>
            <person name="Liu C.X."/>
            <person name="Zhu Z.X."/>
            <person name="Xiang W.S."/>
        </authorList>
    </citation>
    <scope>NUCLEOTIDE SEQUENCE [LARGE SCALE GENOMIC DNA]</scope>
    <source>
        <strain evidence="4 5">BCW-1</strain>
    </source>
</reference>
<feature type="transmembrane region" description="Helical" evidence="2">
    <location>
        <begin position="32"/>
        <end position="51"/>
    </location>
</feature>
<feature type="domain" description="DUF3152" evidence="3">
    <location>
        <begin position="89"/>
        <end position="253"/>
    </location>
</feature>